<dbReference type="InterPro" id="IPR057394">
    <property type="entry name" value="PIGBOS1"/>
</dbReference>
<protein>
    <submittedName>
        <fullName evidence="3">Uncharacterized protein</fullName>
    </submittedName>
</protein>
<feature type="region of interest" description="Disordered" evidence="1">
    <location>
        <begin position="33"/>
        <end position="76"/>
    </location>
</feature>
<dbReference type="OrthoDB" id="4093673at2759"/>
<keyword evidence="4" id="KW-1185">Reference proteome</keyword>
<feature type="transmembrane region" description="Helical" evidence="2">
    <location>
        <begin position="6"/>
        <end position="23"/>
    </location>
</feature>
<dbReference type="Proteomes" id="UP001146351">
    <property type="component" value="Unassembled WGS sequence"/>
</dbReference>
<comment type="caution">
    <text evidence="3">The sequence shown here is derived from an EMBL/GenBank/DDBJ whole genome shotgun (WGS) entry which is preliminary data.</text>
</comment>
<sequence>MSRNIVPVVLTIGFGVFTSYYTFQPVLQQLAAEKTPGQSSAAPGQAAARRGVSVSSEEGKNTPAPGSKPEQSQSRD</sequence>
<dbReference type="Pfam" id="PF23670">
    <property type="entry name" value="PIGBOS1"/>
    <property type="match status" value="1"/>
</dbReference>
<evidence type="ECO:0000313" key="3">
    <source>
        <dbReference type="EMBL" id="KAJ5173366.1"/>
    </source>
</evidence>
<name>A0A9W9LS60_9EURO</name>
<proteinExistence type="predicted"/>
<organism evidence="3 4">
    <name type="scientific">Penicillium capsulatum</name>
    <dbReference type="NCBI Taxonomy" id="69766"/>
    <lineage>
        <taxon>Eukaryota</taxon>
        <taxon>Fungi</taxon>
        <taxon>Dikarya</taxon>
        <taxon>Ascomycota</taxon>
        <taxon>Pezizomycotina</taxon>
        <taxon>Eurotiomycetes</taxon>
        <taxon>Eurotiomycetidae</taxon>
        <taxon>Eurotiales</taxon>
        <taxon>Aspergillaceae</taxon>
        <taxon>Penicillium</taxon>
    </lineage>
</organism>
<evidence type="ECO:0000256" key="1">
    <source>
        <dbReference type="SAM" id="MobiDB-lite"/>
    </source>
</evidence>
<dbReference type="AlphaFoldDB" id="A0A9W9LS60"/>
<dbReference type="EMBL" id="JAPQKO010000003">
    <property type="protein sequence ID" value="KAJ5173366.1"/>
    <property type="molecule type" value="Genomic_DNA"/>
</dbReference>
<reference evidence="3" key="1">
    <citation type="submission" date="2022-11" db="EMBL/GenBank/DDBJ databases">
        <authorList>
            <person name="Petersen C."/>
        </authorList>
    </citation>
    <scope>NUCLEOTIDE SEQUENCE</scope>
    <source>
        <strain evidence="3">IBT 21917</strain>
    </source>
</reference>
<evidence type="ECO:0000313" key="4">
    <source>
        <dbReference type="Proteomes" id="UP001146351"/>
    </source>
</evidence>
<gene>
    <name evidence="3" type="ORF">N7492_005959</name>
</gene>
<keyword evidence="2" id="KW-0812">Transmembrane</keyword>
<accession>A0A9W9LS60</accession>
<keyword evidence="2" id="KW-0472">Membrane</keyword>
<reference evidence="3" key="2">
    <citation type="journal article" date="2023" name="IMA Fungus">
        <title>Comparative genomic study of the Penicillium genus elucidates a diverse pangenome and 15 lateral gene transfer events.</title>
        <authorList>
            <person name="Petersen C."/>
            <person name="Sorensen T."/>
            <person name="Nielsen M.R."/>
            <person name="Sondergaard T.E."/>
            <person name="Sorensen J.L."/>
            <person name="Fitzpatrick D.A."/>
            <person name="Frisvad J.C."/>
            <person name="Nielsen K.L."/>
        </authorList>
    </citation>
    <scope>NUCLEOTIDE SEQUENCE</scope>
    <source>
        <strain evidence="3">IBT 21917</strain>
    </source>
</reference>
<keyword evidence="2" id="KW-1133">Transmembrane helix</keyword>
<feature type="compositionally biased region" description="Low complexity" evidence="1">
    <location>
        <begin position="36"/>
        <end position="50"/>
    </location>
</feature>
<evidence type="ECO:0000256" key="2">
    <source>
        <dbReference type="SAM" id="Phobius"/>
    </source>
</evidence>